<dbReference type="HOGENOM" id="CLU_184662_0_0_1"/>
<keyword evidence="3" id="KW-1185">Reference proteome</keyword>
<evidence type="ECO:0000256" key="1">
    <source>
        <dbReference type="SAM" id="MobiDB-lite"/>
    </source>
</evidence>
<dbReference type="Proteomes" id="UP000054018">
    <property type="component" value="Unassembled WGS sequence"/>
</dbReference>
<reference evidence="3" key="2">
    <citation type="submission" date="2015-01" db="EMBL/GenBank/DDBJ databases">
        <title>Evolutionary Origins and Diversification of the Mycorrhizal Mutualists.</title>
        <authorList>
            <consortium name="DOE Joint Genome Institute"/>
            <consortium name="Mycorrhizal Genomics Consortium"/>
            <person name="Kohler A."/>
            <person name="Kuo A."/>
            <person name="Nagy L.G."/>
            <person name="Floudas D."/>
            <person name="Copeland A."/>
            <person name="Barry K.W."/>
            <person name="Cichocki N."/>
            <person name="Veneault-Fourrey C."/>
            <person name="LaButti K."/>
            <person name="Lindquist E.A."/>
            <person name="Lipzen A."/>
            <person name="Lundell T."/>
            <person name="Morin E."/>
            <person name="Murat C."/>
            <person name="Riley R."/>
            <person name="Ohm R."/>
            <person name="Sun H."/>
            <person name="Tunlid A."/>
            <person name="Henrissat B."/>
            <person name="Grigoriev I.V."/>
            <person name="Hibbett D.S."/>
            <person name="Martin F."/>
        </authorList>
    </citation>
    <scope>NUCLEOTIDE SEQUENCE [LARGE SCALE GENOMIC DNA]</scope>
    <source>
        <strain evidence="3">441</strain>
    </source>
</reference>
<accession>A0A0C9ZI80</accession>
<feature type="compositionally biased region" description="Basic and acidic residues" evidence="1">
    <location>
        <begin position="55"/>
        <end position="71"/>
    </location>
</feature>
<organism evidence="2 3">
    <name type="scientific">Pisolithus microcarpus 441</name>
    <dbReference type="NCBI Taxonomy" id="765257"/>
    <lineage>
        <taxon>Eukaryota</taxon>
        <taxon>Fungi</taxon>
        <taxon>Dikarya</taxon>
        <taxon>Basidiomycota</taxon>
        <taxon>Agaricomycotina</taxon>
        <taxon>Agaricomycetes</taxon>
        <taxon>Agaricomycetidae</taxon>
        <taxon>Boletales</taxon>
        <taxon>Sclerodermatineae</taxon>
        <taxon>Pisolithaceae</taxon>
        <taxon>Pisolithus</taxon>
    </lineage>
</organism>
<evidence type="ECO:0000313" key="2">
    <source>
        <dbReference type="EMBL" id="KIK22212.1"/>
    </source>
</evidence>
<feature type="region of interest" description="Disordered" evidence="1">
    <location>
        <begin position="45"/>
        <end position="71"/>
    </location>
</feature>
<gene>
    <name evidence="2" type="ORF">PISMIDRAFT_510115</name>
</gene>
<proteinExistence type="predicted"/>
<sequence length="71" mass="8209">MDDTARPPLRLQSISSKPLSLKDTQVHIDEFLRDLNSRNAFAKGLDSTTSSQLEKLSKALREERVRERKQR</sequence>
<evidence type="ECO:0000313" key="3">
    <source>
        <dbReference type="Proteomes" id="UP000054018"/>
    </source>
</evidence>
<dbReference type="EMBL" id="KN833742">
    <property type="protein sequence ID" value="KIK22212.1"/>
    <property type="molecule type" value="Genomic_DNA"/>
</dbReference>
<dbReference type="OrthoDB" id="3017409at2759"/>
<dbReference type="AlphaFoldDB" id="A0A0C9ZI80"/>
<name>A0A0C9ZI80_9AGAM</name>
<reference evidence="2 3" key="1">
    <citation type="submission" date="2014-04" db="EMBL/GenBank/DDBJ databases">
        <authorList>
            <consortium name="DOE Joint Genome Institute"/>
            <person name="Kuo A."/>
            <person name="Kohler A."/>
            <person name="Costa M.D."/>
            <person name="Nagy L.G."/>
            <person name="Floudas D."/>
            <person name="Copeland A."/>
            <person name="Barry K.W."/>
            <person name="Cichocki N."/>
            <person name="Veneault-Fourrey C."/>
            <person name="LaButti K."/>
            <person name="Lindquist E.A."/>
            <person name="Lipzen A."/>
            <person name="Lundell T."/>
            <person name="Morin E."/>
            <person name="Murat C."/>
            <person name="Sun H."/>
            <person name="Tunlid A."/>
            <person name="Henrissat B."/>
            <person name="Grigoriev I.V."/>
            <person name="Hibbett D.S."/>
            <person name="Martin F."/>
            <person name="Nordberg H.P."/>
            <person name="Cantor M.N."/>
            <person name="Hua S.X."/>
        </authorList>
    </citation>
    <scope>NUCLEOTIDE SEQUENCE [LARGE SCALE GENOMIC DNA]</scope>
    <source>
        <strain evidence="2 3">441</strain>
    </source>
</reference>
<protein>
    <submittedName>
        <fullName evidence="2">Uncharacterized protein</fullName>
    </submittedName>
</protein>